<reference evidence="2" key="1">
    <citation type="journal article" date="2019" name="Int. J. Syst. Evol. Microbiol.">
        <title>The Global Catalogue of Microorganisms (GCM) 10K type strain sequencing project: providing services to taxonomists for standard genome sequencing and annotation.</title>
        <authorList>
            <consortium name="The Broad Institute Genomics Platform"/>
            <consortium name="The Broad Institute Genome Sequencing Center for Infectious Disease"/>
            <person name="Wu L."/>
            <person name="Ma J."/>
        </authorList>
    </citation>
    <scope>NUCLEOTIDE SEQUENCE [LARGE SCALE GENOMIC DNA]</scope>
    <source>
        <strain evidence="2">CCUG 61485</strain>
    </source>
</reference>
<dbReference type="Proteomes" id="UP001597201">
    <property type="component" value="Unassembled WGS sequence"/>
</dbReference>
<comment type="caution">
    <text evidence="1">The sequence shown here is derived from an EMBL/GenBank/DDBJ whole genome shotgun (WGS) entry which is preliminary data.</text>
</comment>
<protein>
    <submittedName>
        <fullName evidence="1">Uncharacterized protein</fullName>
    </submittedName>
</protein>
<gene>
    <name evidence="1" type="ORF">ACFQ39_01340</name>
</gene>
<dbReference type="RefSeq" id="WP_377175671.1">
    <property type="nucleotide sequence ID" value="NZ_JBHTMY010000001.1"/>
</dbReference>
<accession>A0ABW3XXF6</accession>
<evidence type="ECO:0000313" key="1">
    <source>
        <dbReference type="EMBL" id="MFD1314247.1"/>
    </source>
</evidence>
<organism evidence="1 2">
    <name type="scientific">Namhaeicola litoreus</name>
    <dbReference type="NCBI Taxonomy" id="1052145"/>
    <lineage>
        <taxon>Bacteria</taxon>
        <taxon>Pseudomonadati</taxon>
        <taxon>Bacteroidota</taxon>
        <taxon>Flavobacteriia</taxon>
        <taxon>Flavobacteriales</taxon>
        <taxon>Flavobacteriaceae</taxon>
        <taxon>Namhaeicola</taxon>
    </lineage>
</organism>
<name>A0ABW3XXF6_9FLAO</name>
<proteinExistence type="predicted"/>
<keyword evidence="2" id="KW-1185">Reference proteome</keyword>
<sequence>MDTGDGAITFDENGIIKTIVIPQNDMMAKTIFDQYYYQLSLFKNRHYAIAKWIVRDIRLAGYVFKQDKQKKNVYYPVLVNPDENRKWKHKMSLVEELHWLHHELDLIKKKIYWNSVDSGESSG</sequence>
<evidence type="ECO:0000313" key="2">
    <source>
        <dbReference type="Proteomes" id="UP001597201"/>
    </source>
</evidence>
<dbReference type="EMBL" id="JBHTMY010000001">
    <property type="protein sequence ID" value="MFD1314247.1"/>
    <property type="molecule type" value="Genomic_DNA"/>
</dbReference>